<evidence type="ECO:0000313" key="1">
    <source>
        <dbReference type="EMBL" id="ERJ67492.1"/>
    </source>
</evidence>
<organism evidence="1 2">
    <name type="scientific">Porphyromonas gingivalis F0570</name>
    <dbReference type="NCBI Taxonomy" id="1227271"/>
    <lineage>
        <taxon>Bacteria</taxon>
        <taxon>Pseudomonadati</taxon>
        <taxon>Bacteroidota</taxon>
        <taxon>Bacteroidia</taxon>
        <taxon>Bacteroidales</taxon>
        <taxon>Porphyromonadaceae</taxon>
        <taxon>Porphyromonas</taxon>
    </lineage>
</organism>
<comment type="caution">
    <text evidence="1">The sequence shown here is derived from an EMBL/GenBank/DDBJ whole genome shotgun (WGS) entry which is preliminary data.</text>
</comment>
<name>A0A0E2LS23_PORGN</name>
<dbReference type="EMBL" id="AWUW01000049">
    <property type="protein sequence ID" value="ERJ67492.1"/>
    <property type="molecule type" value="Genomic_DNA"/>
</dbReference>
<protein>
    <submittedName>
        <fullName evidence="1">Uncharacterized protein</fullName>
    </submittedName>
</protein>
<evidence type="ECO:0000313" key="2">
    <source>
        <dbReference type="Proteomes" id="UP000016630"/>
    </source>
</evidence>
<dbReference type="AlphaFoldDB" id="A0A0E2LS23"/>
<sequence length="40" mass="4365">MILNSSSLLKTILAHVFIPMDGTSRDDSAFVAVELQILSM</sequence>
<proteinExistence type="predicted"/>
<dbReference type="Proteomes" id="UP000016630">
    <property type="component" value="Unassembled WGS sequence"/>
</dbReference>
<accession>A0A0E2LS23</accession>
<reference evidence="1 2" key="1">
    <citation type="submission" date="2013-06" db="EMBL/GenBank/DDBJ databases">
        <authorList>
            <person name="Weinstock G."/>
            <person name="Sodergren E."/>
            <person name="Lobos E.A."/>
            <person name="Fulton L."/>
            <person name="Fulton R."/>
            <person name="Courtney L."/>
            <person name="Fronick C."/>
            <person name="O'Laughlin M."/>
            <person name="Godfrey J."/>
            <person name="Wilson R.M."/>
            <person name="Miner T."/>
            <person name="Farmer C."/>
            <person name="Delehaunty K."/>
            <person name="Cordes M."/>
            <person name="Minx P."/>
            <person name="Tomlinson C."/>
            <person name="Chen J."/>
            <person name="Wollam A."/>
            <person name="Pepin K.H."/>
            <person name="Bhonagiri V."/>
            <person name="Zhang X."/>
            <person name="Warren W."/>
            <person name="Mitreva M."/>
            <person name="Mardis E.R."/>
            <person name="Wilson R.K."/>
        </authorList>
    </citation>
    <scope>NUCLEOTIDE SEQUENCE [LARGE SCALE GENOMIC DNA]</scope>
    <source>
        <strain evidence="1 2">F0570</strain>
    </source>
</reference>
<gene>
    <name evidence="1" type="ORF">HMPREF1555_00793</name>
</gene>
<dbReference type="HOGENOM" id="CLU_3294089_0_0_10"/>